<keyword evidence="4" id="KW-1185">Reference proteome</keyword>
<dbReference type="InterPro" id="IPR012854">
    <property type="entry name" value="Cu_amine_oxidase-like_N"/>
</dbReference>
<gene>
    <name evidence="3" type="ORF">J2Z70_001127</name>
</gene>
<dbReference type="RefSeq" id="WP_209870261.1">
    <property type="nucleotide sequence ID" value="NZ_JAGGLV010000003.1"/>
</dbReference>
<evidence type="ECO:0000313" key="4">
    <source>
        <dbReference type="Proteomes" id="UP000773462"/>
    </source>
</evidence>
<dbReference type="InterPro" id="IPR036582">
    <property type="entry name" value="Mao_N_sf"/>
</dbReference>
<feature type="domain" description="Copper amine oxidase-like N-terminal" evidence="2">
    <location>
        <begin position="48"/>
        <end position="152"/>
    </location>
</feature>
<organism evidence="3 4">
    <name type="scientific">Paenibacillus silagei</name>
    <dbReference type="NCBI Taxonomy" id="1670801"/>
    <lineage>
        <taxon>Bacteria</taxon>
        <taxon>Bacillati</taxon>
        <taxon>Bacillota</taxon>
        <taxon>Bacilli</taxon>
        <taxon>Bacillales</taxon>
        <taxon>Paenibacillaceae</taxon>
        <taxon>Paenibacillus</taxon>
    </lineage>
</organism>
<name>A0ABS4NLP4_9BACL</name>
<dbReference type="Pfam" id="PF07833">
    <property type="entry name" value="Cu_amine_oxidN1"/>
    <property type="match status" value="1"/>
</dbReference>
<dbReference type="Proteomes" id="UP000773462">
    <property type="component" value="Unassembled WGS sequence"/>
</dbReference>
<feature type="region of interest" description="Disordered" evidence="1">
    <location>
        <begin position="188"/>
        <end position="218"/>
    </location>
</feature>
<dbReference type="Gene3D" id="3.30.457.10">
    <property type="entry name" value="Copper amine oxidase-like, N-terminal domain"/>
    <property type="match status" value="1"/>
</dbReference>
<dbReference type="EMBL" id="JAGGLV010000003">
    <property type="protein sequence ID" value="MBP2110986.1"/>
    <property type="molecule type" value="Genomic_DNA"/>
</dbReference>
<proteinExistence type="predicted"/>
<dbReference type="SUPFAM" id="SSF55383">
    <property type="entry name" value="Copper amine oxidase, domain N"/>
    <property type="match status" value="1"/>
</dbReference>
<evidence type="ECO:0000313" key="3">
    <source>
        <dbReference type="EMBL" id="MBP2110986.1"/>
    </source>
</evidence>
<reference evidence="3 4" key="1">
    <citation type="submission" date="2021-03" db="EMBL/GenBank/DDBJ databases">
        <title>Genomic Encyclopedia of Type Strains, Phase IV (KMG-IV): sequencing the most valuable type-strain genomes for metagenomic binning, comparative biology and taxonomic classification.</title>
        <authorList>
            <person name="Goeker M."/>
        </authorList>
    </citation>
    <scope>NUCLEOTIDE SEQUENCE [LARGE SCALE GENOMIC DNA]</scope>
    <source>
        <strain evidence="3 4">DSM 101953</strain>
    </source>
</reference>
<comment type="caution">
    <text evidence="3">The sequence shown here is derived from an EMBL/GenBank/DDBJ whole genome shotgun (WGS) entry which is preliminary data.</text>
</comment>
<protein>
    <recommendedName>
        <fullName evidence="2">Copper amine oxidase-like N-terminal domain-containing protein</fullName>
    </recommendedName>
</protein>
<evidence type="ECO:0000259" key="2">
    <source>
        <dbReference type="Pfam" id="PF07833"/>
    </source>
</evidence>
<evidence type="ECO:0000256" key="1">
    <source>
        <dbReference type="SAM" id="MobiDB-lite"/>
    </source>
</evidence>
<accession>A0ABS4NLP4</accession>
<sequence>MRKRQMSGPVIRRIWMAVIWLGVAVALSVSAGQAEASPAAGKTIQVNLDDKPLSFDKAPLLDKGTTMVPFRPLFEAMGLKVGWNPAQQTVTGTKEGLTIVMKIGSKTATVNGTNVQLLQAPTIIDSYTMVPLRFVGESTQALVAWNPYKPQILVYTDPYLAANGLTKATAKAAVDKQIAEFKKVYDEQIASQPQQPKPPAPGTVPNAPAGDGSYKPAASDQVNLSNLQGMYYGFSPDYDGYECGGMCWNIITFLPGNKVVVDAPKQGGPETINCSRDGCQTYTVQNGKIKLSNGKTYDLAVKSGKLHIDDVELSRVKTVKKGLTLSGTYVHRGFQGLAGISAGSTSWTRTLTLNSNGTFTSDNLMLGTVQGGAPTTGGAGGSDTGSYKISGNTIVFAFGNGKVSSSLFFQHDDGSIQVGDENYEKE</sequence>